<accession>A0A562UL56</accession>
<dbReference type="EMBL" id="VLLL01000013">
    <property type="protein sequence ID" value="TWJ06347.1"/>
    <property type="molecule type" value="Genomic_DNA"/>
</dbReference>
<reference evidence="6 7" key="1">
    <citation type="journal article" date="2013" name="Stand. Genomic Sci.">
        <title>Genomic Encyclopedia of Type Strains, Phase I: The one thousand microbial genomes (KMG-I) project.</title>
        <authorList>
            <person name="Kyrpides N.C."/>
            <person name="Woyke T."/>
            <person name="Eisen J.A."/>
            <person name="Garrity G."/>
            <person name="Lilburn T.G."/>
            <person name="Beck B.J."/>
            <person name="Whitman W.B."/>
            <person name="Hugenholtz P."/>
            <person name="Klenk H.P."/>
        </authorList>
    </citation>
    <scope>NUCLEOTIDE SEQUENCE [LARGE SCALE GENOMIC DNA]</scope>
    <source>
        <strain evidence="6 7">DSM 45044</strain>
    </source>
</reference>
<dbReference type="InterPro" id="IPR027417">
    <property type="entry name" value="P-loop_NTPase"/>
</dbReference>
<name>A0A562UL56_9ACTN</name>
<dbReference type="GO" id="GO:0005525">
    <property type="term" value="F:GTP binding"/>
    <property type="evidence" value="ECO:0007669"/>
    <property type="project" value="InterPro"/>
</dbReference>
<evidence type="ECO:0000259" key="5">
    <source>
        <dbReference type="Pfam" id="PF01926"/>
    </source>
</evidence>
<dbReference type="Gene3D" id="3.40.50.300">
    <property type="entry name" value="P-loop containing nucleotide triphosphate hydrolases"/>
    <property type="match status" value="1"/>
</dbReference>
<dbReference type="Pfam" id="PF01926">
    <property type="entry name" value="MMR_HSR1"/>
    <property type="match status" value="1"/>
</dbReference>
<sequence length="404" mass="42638">MSEAGDRITDFDGITKRFAEEISQARRELGTVNIAVFGNTGVGKSTLLNAVFGRDLAATGTGDSVTAHIQYHGGAPEPLGIYDTPGFETGGAERQLLDEISHVFADNHRKPLSEQIHVVWFVENSQTHRFVDSQANIVTHLAGFGVPVMMILTRVRRTPSGDTPKATRELAAAITARNLPVTPRGKVFLVNALADPEMGDPSHGLAELLDATFAAIPDSLHEALVAAQRLDLVRKRRAAAKIVNRFSLTSGAAGATPVPVADLVLVTGSLTRMFARISAAYGIPFRKKQLARLAAAVLLTGGASTATSRLVLKASGAQLAKLVGGQTAKLGGRFVPVANVVIAAAAGASAALVAKAAGHAWCRVCEYMLAHPDTEALVNDEVLSLFHRHFRDRGGPPVGELTDS</sequence>
<dbReference type="Proteomes" id="UP000321617">
    <property type="component" value="Unassembled WGS sequence"/>
</dbReference>
<organism evidence="6 7">
    <name type="scientific">Stackebrandtia albiflava</name>
    <dbReference type="NCBI Taxonomy" id="406432"/>
    <lineage>
        <taxon>Bacteria</taxon>
        <taxon>Bacillati</taxon>
        <taxon>Actinomycetota</taxon>
        <taxon>Actinomycetes</taxon>
        <taxon>Glycomycetales</taxon>
        <taxon>Glycomycetaceae</taxon>
        <taxon>Stackebrandtia</taxon>
    </lineage>
</organism>
<comment type="caution">
    <text evidence="6">The sequence shown here is derived from an EMBL/GenBank/DDBJ whole genome shotgun (WGS) entry which is preliminary data.</text>
</comment>
<evidence type="ECO:0000256" key="2">
    <source>
        <dbReference type="ARBA" id="ARBA00022692"/>
    </source>
</evidence>
<dbReference type="GO" id="GO:0016020">
    <property type="term" value="C:membrane"/>
    <property type="evidence" value="ECO:0007669"/>
    <property type="project" value="UniProtKB-SubCell"/>
</dbReference>
<evidence type="ECO:0000313" key="7">
    <source>
        <dbReference type="Proteomes" id="UP000321617"/>
    </source>
</evidence>
<keyword evidence="4" id="KW-0472">Membrane</keyword>
<evidence type="ECO:0000256" key="4">
    <source>
        <dbReference type="ARBA" id="ARBA00023136"/>
    </source>
</evidence>
<dbReference type="Pfam" id="PF05128">
    <property type="entry name" value="DUF697"/>
    <property type="match status" value="1"/>
</dbReference>
<dbReference type="RefSeq" id="WP_147144652.1">
    <property type="nucleotide sequence ID" value="NZ_BAABIJ010000008.1"/>
</dbReference>
<evidence type="ECO:0000256" key="1">
    <source>
        <dbReference type="ARBA" id="ARBA00004141"/>
    </source>
</evidence>
<keyword evidence="3" id="KW-1133">Transmembrane helix</keyword>
<dbReference type="OrthoDB" id="6197209at2"/>
<proteinExistence type="predicted"/>
<dbReference type="SUPFAM" id="SSF52540">
    <property type="entry name" value="P-loop containing nucleoside triphosphate hydrolases"/>
    <property type="match status" value="1"/>
</dbReference>
<keyword evidence="2" id="KW-0812">Transmembrane</keyword>
<evidence type="ECO:0000313" key="6">
    <source>
        <dbReference type="EMBL" id="TWJ06347.1"/>
    </source>
</evidence>
<keyword evidence="7" id="KW-1185">Reference proteome</keyword>
<comment type="subcellular location">
    <subcellularLocation>
        <location evidence="1">Membrane</location>
        <topology evidence="1">Multi-pass membrane protein</topology>
    </subcellularLocation>
</comment>
<dbReference type="InterPro" id="IPR021147">
    <property type="entry name" value="DUF697"/>
</dbReference>
<evidence type="ECO:0000256" key="3">
    <source>
        <dbReference type="ARBA" id="ARBA00022989"/>
    </source>
</evidence>
<dbReference type="AlphaFoldDB" id="A0A562UL56"/>
<feature type="domain" description="G" evidence="5">
    <location>
        <begin position="34"/>
        <end position="124"/>
    </location>
</feature>
<dbReference type="InterPro" id="IPR006073">
    <property type="entry name" value="GTP-bd"/>
</dbReference>
<gene>
    <name evidence="6" type="ORF">LX16_5311</name>
</gene>
<protein>
    <submittedName>
        <fullName evidence="6">50S ribosome-binding GTPase</fullName>
    </submittedName>
</protein>